<dbReference type="PANTHER" id="PTHR33223:SF8">
    <property type="entry name" value="OS04G0172440 PROTEIN"/>
    <property type="match status" value="1"/>
</dbReference>
<reference evidence="2" key="1">
    <citation type="journal article" date="2007" name="PLoS ONE">
        <title>The first genome sequence of an elite grapevine cultivar (Pinot noir Vitis vinifera L.): coping with a highly heterozygous genome.</title>
        <authorList>
            <person name="Velasco R."/>
            <person name="Zharkikh A."/>
            <person name="Troggio M."/>
            <person name="Cartwright D.A."/>
            <person name="Cestaro A."/>
            <person name="Pruss D."/>
            <person name="Pindo M."/>
            <person name="FitzGerald L.M."/>
            <person name="Vezzulli S."/>
            <person name="Reid J."/>
            <person name="Malacarne G."/>
            <person name="Iliev D."/>
            <person name="Coppola G."/>
            <person name="Wardell B."/>
            <person name="Micheletti D."/>
            <person name="Macalma T."/>
            <person name="Facci M."/>
            <person name="Mitchell J.T."/>
            <person name="Perazzolli M."/>
            <person name="Eldredge G."/>
            <person name="Gatto P."/>
            <person name="Oyzerski R."/>
            <person name="Moretto M."/>
            <person name="Gutin N."/>
            <person name="Stefanini M."/>
            <person name="Chen Y."/>
            <person name="Segala C."/>
            <person name="Davenport C."/>
            <person name="Dematte L."/>
            <person name="Mraz A."/>
            <person name="Battilana J."/>
            <person name="Stormo K."/>
            <person name="Costa F."/>
            <person name="Tao Q."/>
            <person name="Si-Ammour A."/>
            <person name="Harkins T."/>
            <person name="Lackey A."/>
            <person name="Perbost C."/>
            <person name="Taillon B."/>
            <person name="Stella A."/>
            <person name="Solovyev V."/>
            <person name="Fawcett J.A."/>
            <person name="Sterck L."/>
            <person name="Vandepoele K."/>
            <person name="Grando S.M."/>
            <person name="Toppo S."/>
            <person name="Moser C."/>
            <person name="Lanchbury J."/>
            <person name="Bogden R."/>
            <person name="Skolnick M."/>
            <person name="Sgaramella V."/>
            <person name="Bhatnagar S.K."/>
            <person name="Fontana P."/>
            <person name="Gutin A."/>
            <person name="Van de Peer Y."/>
            <person name="Salamini F."/>
            <person name="Viola R."/>
        </authorList>
    </citation>
    <scope>NUCLEOTIDE SEQUENCE</scope>
</reference>
<sequence>MCSCSLQELPGLKIIDAIDATIVGMFADSKEARADIREVPFLPFSPGDKKAALNNIDADGKHDSAETIRKVLKLGVNIKMIADDQLATIEEMGCRLRMGTNMHSSASLLGQDKDASIAALPVGETRKEMDLNMSEENDLIARYDGQLMDEEELNLRRAEFVWQGFVTQINELIMLKDGKVMNDCERPRLDDNCMDDDQYGSVRSIGIGINSDAADSGSKEFVEEFNEGGKQIDADVHKRISGSHATADMTTLMEDSKSLIDLAMFETTSSANSMYQVEPFFPESIGLVDFEDDFTTYSKSKQVKSSSSDVGTQCKSISSLNLNSKAAIKYPLFLILYQHQAVNGMTRTQKITLSQEMQVSRNEELPTELGKNRGLPLPVKRFKFESKHTVTQFNRTYQQACLVQRNIPAEVAGSQFRSRLSLESHSWRRVRGRLIRADSYPSSDSSVEMSDELASTLAFIQEFMAGVSKRLDQLESSRQDPYSAGIVTDETIPHASQTAQTRPPGVSLGTPFHLVDHYETIPPPTVIVPPPMVPTIGDTRLAEQEAKDDRDGIPAASLPAKFRMPDIERYSGIGCPKIHLRLYSTIMRAHGIDDAQLVALFPMSLSGAAQRWFASVEPSRLRTWEDVAREFLTQFAFSADIDVSRRELEATRQRPEESISSFVTRWRAKVAGMIDRPKEQDQIDMVLRNLQPRFARRLVGIPFQDLRSLVHATFSVEEAMARGLWTNTTPSPDSKGKKLIGPLTRSGEIGAISYQHQRLAHHSAYRPPTVRAPFSLPQYQYQLDYAQEPYIAQTSMQSPYAQRPPRQFTPLGMTLTRAFEKLRDAGVIAPLAPRPLPHPIPPHFRSHEHCLYHQIPGHDTERCSALHHAIQDLIDSGVVDLARPSVTTNPLPPHSTQAVPPPPEDIDGYHRASMGAFARFQRSRHDYVGWMPVFSIGHVIHHLVSSVRVWGRTYIDRPSSCQSISGAAPISIGHLPISSVSGTAPISTGHLSCQFESGPHLYRSTISLSCQFSFRDRTYIDRSLPCQFESGPHLYQSAIFLLVQFLGSHLYRSVIRHVSLSRGRTYINRPSPCHYRGCTYIDRPSSYQFGFRDHTYINRSLSCQFESGPHLYQSVIFLSVQFLGPHLYRRVICRVSLSRGRTYIDRPSSYQFGFRDRTYIDRSLSCQFESGPHLYQSVIFLSVQFLGLHLYQPVIRRVSLSRGRTYIIRPSPCHYCVNLSRGRTYIDRPSLCHVSSVSGTAPISICYYRVSLSRGRTYIDRSSLCHVSSVSGTAPISIGHYRVSLSRGHTYIDRSSPCHVSSVSGTALISIGHYRVNLSRGRTYINRSSSYQFSLSRDRTYIDRSLSCQLESGATPISIGHLPISSI</sequence>
<dbReference type="EMBL" id="AM469458">
    <property type="protein sequence ID" value="CAN63794.1"/>
    <property type="molecule type" value="Genomic_DNA"/>
</dbReference>
<evidence type="ECO:0000313" key="2">
    <source>
        <dbReference type="EMBL" id="CAN63794.1"/>
    </source>
</evidence>
<feature type="domain" description="Retrotransposon gag" evidence="1">
    <location>
        <begin position="600"/>
        <end position="690"/>
    </location>
</feature>
<evidence type="ECO:0000259" key="1">
    <source>
        <dbReference type="Pfam" id="PF03732"/>
    </source>
</evidence>
<dbReference type="OrthoDB" id="2929958at2759"/>
<proteinExistence type="predicted"/>
<dbReference type="InterPro" id="IPR005162">
    <property type="entry name" value="Retrotrans_gag_dom"/>
</dbReference>
<dbReference type="Pfam" id="PF03732">
    <property type="entry name" value="Retrotrans_gag"/>
    <property type="match status" value="1"/>
</dbReference>
<dbReference type="PANTHER" id="PTHR33223">
    <property type="entry name" value="CCHC-TYPE DOMAIN-CONTAINING PROTEIN"/>
    <property type="match status" value="1"/>
</dbReference>
<dbReference type="Gene3D" id="3.40.50.1000">
    <property type="entry name" value="HAD superfamily/HAD-like"/>
    <property type="match status" value="1"/>
</dbReference>
<dbReference type="ExpressionAtlas" id="A5BSI5">
    <property type="expression patterns" value="baseline"/>
</dbReference>
<dbReference type="InterPro" id="IPR023214">
    <property type="entry name" value="HAD_sf"/>
</dbReference>
<organism evidence="2">
    <name type="scientific">Vitis vinifera</name>
    <name type="common">Grape</name>
    <dbReference type="NCBI Taxonomy" id="29760"/>
    <lineage>
        <taxon>Eukaryota</taxon>
        <taxon>Viridiplantae</taxon>
        <taxon>Streptophyta</taxon>
        <taxon>Embryophyta</taxon>
        <taxon>Tracheophyta</taxon>
        <taxon>Spermatophyta</taxon>
        <taxon>Magnoliopsida</taxon>
        <taxon>eudicotyledons</taxon>
        <taxon>Gunneridae</taxon>
        <taxon>Pentapetalae</taxon>
        <taxon>rosids</taxon>
        <taxon>Vitales</taxon>
        <taxon>Vitaceae</taxon>
        <taxon>Viteae</taxon>
        <taxon>Vitis</taxon>
    </lineage>
</organism>
<protein>
    <recommendedName>
        <fullName evidence="1">Retrotransposon gag domain-containing protein</fullName>
    </recommendedName>
</protein>
<name>A5BSI5_VITVI</name>
<gene>
    <name evidence="2" type="ORF">VITISV_019006</name>
</gene>
<accession>A5BSI5</accession>